<keyword evidence="2 4" id="KW-0689">Ribosomal protein</keyword>
<dbReference type="GO" id="GO:0000049">
    <property type="term" value="F:tRNA binding"/>
    <property type="evidence" value="ECO:0007669"/>
    <property type="project" value="UniProtKB-UniRule"/>
</dbReference>
<dbReference type="NCBIfam" id="TIGR01049">
    <property type="entry name" value="rpsJ_bact"/>
    <property type="match status" value="1"/>
</dbReference>
<dbReference type="GO" id="GO:0005840">
    <property type="term" value="C:ribosome"/>
    <property type="evidence" value="ECO:0007669"/>
    <property type="project" value="UniProtKB-KW"/>
</dbReference>
<dbReference type="InterPro" id="IPR027486">
    <property type="entry name" value="Ribosomal_uS10_dom"/>
</dbReference>
<feature type="domain" description="Small ribosomal subunit protein uS10" evidence="6">
    <location>
        <begin position="39"/>
        <end position="133"/>
    </location>
</feature>
<comment type="function">
    <text evidence="4">Involved in the binding of tRNA to the ribosomes.</text>
</comment>
<sequence>MTATNKTIKTKIVKQTKKKKEPKKKPKKILKKDETQKLRIRVRAYEHKILDNSIKQIIDTILRFDAIIVGPIPLPTEIKKYTVNRAPFIYKDAREQFEMRVHKRVMDIINPSPKVIEALTNMNLPSGVNIDIKTI</sequence>
<comment type="similarity">
    <text evidence="1 4">Belongs to the universal ribosomal protein uS10 family.</text>
</comment>
<evidence type="ECO:0000256" key="5">
    <source>
        <dbReference type="SAM" id="MobiDB-lite"/>
    </source>
</evidence>
<reference evidence="8" key="1">
    <citation type="submission" date="2017-09" db="EMBL/GenBank/DDBJ databases">
        <title>Depth-based differentiation of microbial function through sediment-hosted aquifers and enrichment of novel symbionts in the deep terrestrial subsurface.</title>
        <authorList>
            <person name="Probst A.J."/>
            <person name="Ladd B."/>
            <person name="Jarett J.K."/>
            <person name="Geller-Mcgrath D.E."/>
            <person name="Sieber C.M.K."/>
            <person name="Emerson J.B."/>
            <person name="Anantharaman K."/>
            <person name="Thomas B.C."/>
            <person name="Malmstrom R."/>
            <person name="Stieglmeier M."/>
            <person name="Klingl A."/>
            <person name="Woyke T."/>
            <person name="Ryan C.M."/>
            <person name="Banfield J.F."/>
        </authorList>
    </citation>
    <scope>NUCLEOTIDE SEQUENCE [LARGE SCALE GENOMIC DNA]</scope>
</reference>
<evidence type="ECO:0000259" key="6">
    <source>
        <dbReference type="SMART" id="SM01403"/>
    </source>
</evidence>
<comment type="caution">
    <text evidence="7">The sequence shown here is derived from an EMBL/GenBank/DDBJ whole genome shotgun (WGS) entry which is preliminary data.</text>
</comment>
<evidence type="ECO:0000256" key="4">
    <source>
        <dbReference type="HAMAP-Rule" id="MF_00508"/>
    </source>
</evidence>
<evidence type="ECO:0000256" key="1">
    <source>
        <dbReference type="ARBA" id="ARBA00007102"/>
    </source>
</evidence>
<dbReference type="SUPFAM" id="SSF54999">
    <property type="entry name" value="Ribosomal protein S10"/>
    <property type="match status" value="1"/>
</dbReference>
<evidence type="ECO:0000256" key="2">
    <source>
        <dbReference type="ARBA" id="ARBA00022980"/>
    </source>
</evidence>
<dbReference type="GO" id="GO:1990904">
    <property type="term" value="C:ribonucleoprotein complex"/>
    <property type="evidence" value="ECO:0007669"/>
    <property type="project" value="UniProtKB-KW"/>
</dbReference>
<dbReference type="EMBL" id="PFAA01000045">
    <property type="protein sequence ID" value="PIT96581.1"/>
    <property type="molecule type" value="Genomic_DNA"/>
</dbReference>
<proteinExistence type="inferred from homology"/>
<feature type="region of interest" description="Disordered" evidence="5">
    <location>
        <begin position="1"/>
        <end position="32"/>
    </location>
</feature>
<dbReference type="PRINTS" id="PR00971">
    <property type="entry name" value="RIBOSOMALS10"/>
</dbReference>
<dbReference type="Pfam" id="PF00338">
    <property type="entry name" value="Ribosomal_S10"/>
    <property type="match status" value="1"/>
</dbReference>
<dbReference type="Proteomes" id="UP000230481">
    <property type="component" value="Unassembled WGS sequence"/>
</dbReference>
<dbReference type="GO" id="GO:0003735">
    <property type="term" value="F:structural constituent of ribosome"/>
    <property type="evidence" value="ECO:0007669"/>
    <property type="project" value="InterPro"/>
</dbReference>
<comment type="subunit">
    <text evidence="4">Part of the 30S ribosomal subunit.</text>
</comment>
<dbReference type="InterPro" id="IPR001848">
    <property type="entry name" value="Ribosomal_uS10"/>
</dbReference>
<gene>
    <name evidence="4" type="primary">rpsJ</name>
    <name evidence="7" type="ORF">COT82_02440</name>
</gene>
<evidence type="ECO:0000256" key="3">
    <source>
        <dbReference type="ARBA" id="ARBA00023274"/>
    </source>
</evidence>
<dbReference type="FunFam" id="3.30.70.600:FF:000003">
    <property type="entry name" value="30S ribosomal protein S10"/>
    <property type="match status" value="1"/>
</dbReference>
<dbReference type="PANTHER" id="PTHR11700">
    <property type="entry name" value="30S RIBOSOMAL PROTEIN S10 FAMILY MEMBER"/>
    <property type="match status" value="1"/>
</dbReference>
<protein>
    <recommendedName>
        <fullName evidence="4">Small ribosomal subunit protein uS10</fullName>
    </recommendedName>
</protein>
<dbReference type="SMART" id="SM01403">
    <property type="entry name" value="Ribosomal_S10"/>
    <property type="match status" value="1"/>
</dbReference>
<organism evidence="7 8">
    <name type="scientific">Candidatus Campbellbacteria bacterium CG10_big_fil_rev_8_21_14_0_10_35_52</name>
    <dbReference type="NCBI Taxonomy" id="1974527"/>
    <lineage>
        <taxon>Bacteria</taxon>
        <taxon>Candidatus Campbelliibacteriota</taxon>
    </lineage>
</organism>
<dbReference type="InterPro" id="IPR036838">
    <property type="entry name" value="Ribosomal_uS10_dom_sf"/>
</dbReference>
<accession>A0A2M6WV07</accession>
<dbReference type="HAMAP" id="MF_00508">
    <property type="entry name" value="Ribosomal_uS10"/>
    <property type="match status" value="1"/>
</dbReference>
<dbReference type="AlphaFoldDB" id="A0A2M6WV07"/>
<dbReference type="NCBIfam" id="NF001861">
    <property type="entry name" value="PRK00596.1"/>
    <property type="match status" value="1"/>
</dbReference>
<dbReference type="Gene3D" id="3.30.70.600">
    <property type="entry name" value="Ribosomal protein S10 domain"/>
    <property type="match status" value="1"/>
</dbReference>
<dbReference type="GO" id="GO:0006412">
    <property type="term" value="P:translation"/>
    <property type="evidence" value="ECO:0007669"/>
    <property type="project" value="UniProtKB-UniRule"/>
</dbReference>
<name>A0A2M6WV07_9BACT</name>
<evidence type="ECO:0000313" key="8">
    <source>
        <dbReference type="Proteomes" id="UP000230481"/>
    </source>
</evidence>
<evidence type="ECO:0000313" key="7">
    <source>
        <dbReference type="EMBL" id="PIT96581.1"/>
    </source>
</evidence>
<feature type="compositionally biased region" description="Basic residues" evidence="5">
    <location>
        <begin position="8"/>
        <end position="30"/>
    </location>
</feature>
<keyword evidence="3 4" id="KW-0687">Ribonucleoprotein</keyword>